<evidence type="ECO:0000256" key="8">
    <source>
        <dbReference type="PIRSR" id="PIRSR601461-2"/>
    </source>
</evidence>
<feature type="disulfide bond" evidence="8">
    <location>
        <begin position="119"/>
        <end position="124"/>
    </location>
</feature>
<keyword evidence="6" id="KW-0325">Glycoprotein</keyword>
<keyword evidence="4 9" id="KW-0378">Hydrolase</keyword>
<evidence type="ECO:0000256" key="2">
    <source>
        <dbReference type="ARBA" id="ARBA00022670"/>
    </source>
</evidence>
<feature type="signal peptide" evidence="10">
    <location>
        <begin position="1"/>
        <end position="18"/>
    </location>
</feature>
<comment type="similarity">
    <text evidence="1 9">Belongs to the peptidase A1 family.</text>
</comment>
<feature type="domain" description="Peptidase A1" evidence="11">
    <location>
        <begin position="88"/>
        <end position="400"/>
    </location>
</feature>
<evidence type="ECO:0000256" key="6">
    <source>
        <dbReference type="ARBA" id="ARBA00023180"/>
    </source>
</evidence>
<sequence>MRGVHALLAAIAISRASAGVHTAPLRKSLASHIETPVMNEHLVADTRSKYISQSLLGLSERSRAGKNINSVPTADHRVPITDFINAQYYFSISIGTPPQEFNVIVDTGSANLWIPSKDCTSIACYVHSKYDHDLSETYAPNGSHISINYASGRVEGYVSGDSLRVGDLMIHDQLFAETTLEPGLGFAFGRYDGVIGLAYQPVSVNDITPPVFNMLNQGLLDEPVFAVFLSEVDDGDNDNSEIVFGGKNEMHYEGSIVRLPLRRRAFWEVDFDALSFGNETAAFDNAGIVLDTGTSIIALPGALVELIHSRIGAKRSPVTGQYSIDCKLRSQLPDMTFILGGSEFSISATNYILELQGNCLSGFLALDVPDDSGPLAILGQPFLRKWYSIYDFGNASVGLARAK</sequence>
<reference evidence="12 13" key="1">
    <citation type="journal article" date="2018" name="BMC Genomics">
        <title>Genomic evidence for intraspecific hybridization in a clonal and extremely halotolerant yeast.</title>
        <authorList>
            <person name="Gostincar C."/>
            <person name="Stajich J.E."/>
            <person name="Zupancic J."/>
            <person name="Zalar P."/>
            <person name="Gunde-Cimerman N."/>
        </authorList>
    </citation>
    <scope>NUCLEOTIDE SEQUENCE [LARGE SCALE GENOMIC DNA]</scope>
    <source>
        <strain evidence="12 13">EXF-6656</strain>
    </source>
</reference>
<dbReference type="EMBL" id="QWIJ01001525">
    <property type="protein sequence ID" value="RMX74452.1"/>
    <property type="molecule type" value="Genomic_DNA"/>
</dbReference>
<dbReference type="PROSITE" id="PS00141">
    <property type="entry name" value="ASP_PROTEASE"/>
    <property type="match status" value="1"/>
</dbReference>
<dbReference type="PROSITE" id="PS51767">
    <property type="entry name" value="PEPTIDASE_A1"/>
    <property type="match status" value="1"/>
</dbReference>
<dbReference type="PRINTS" id="PR00792">
    <property type="entry name" value="PEPSIN"/>
</dbReference>
<dbReference type="InterPro" id="IPR001461">
    <property type="entry name" value="Aspartic_peptidase_A1"/>
</dbReference>
<feature type="active site" evidence="7">
    <location>
        <position position="291"/>
    </location>
</feature>
<evidence type="ECO:0000256" key="1">
    <source>
        <dbReference type="ARBA" id="ARBA00007447"/>
    </source>
</evidence>
<evidence type="ECO:0000256" key="7">
    <source>
        <dbReference type="PIRSR" id="PIRSR601461-1"/>
    </source>
</evidence>
<evidence type="ECO:0000256" key="3">
    <source>
        <dbReference type="ARBA" id="ARBA00022750"/>
    </source>
</evidence>
<protein>
    <recommendedName>
        <fullName evidence="11">Peptidase A1 domain-containing protein</fullName>
    </recommendedName>
</protein>
<dbReference type="Proteomes" id="UP000281245">
    <property type="component" value="Unassembled WGS sequence"/>
</dbReference>
<dbReference type="InterPro" id="IPR001969">
    <property type="entry name" value="Aspartic_peptidase_AS"/>
</dbReference>
<evidence type="ECO:0000256" key="9">
    <source>
        <dbReference type="RuleBase" id="RU000454"/>
    </source>
</evidence>
<evidence type="ECO:0000313" key="12">
    <source>
        <dbReference type="EMBL" id="RMX74452.1"/>
    </source>
</evidence>
<dbReference type="Pfam" id="PF00026">
    <property type="entry name" value="Asp"/>
    <property type="match status" value="1"/>
</dbReference>
<evidence type="ECO:0000259" key="11">
    <source>
        <dbReference type="PROSITE" id="PS51767"/>
    </source>
</evidence>
<keyword evidence="5 8" id="KW-1015">Disulfide bond</keyword>
<feature type="disulfide bond" evidence="8">
    <location>
        <begin position="326"/>
        <end position="359"/>
    </location>
</feature>
<name>A0A3M6W794_HORWE</name>
<dbReference type="PANTHER" id="PTHR47966">
    <property type="entry name" value="BETA-SITE APP-CLEAVING ENZYME, ISOFORM A-RELATED"/>
    <property type="match status" value="1"/>
</dbReference>
<dbReference type="GO" id="GO:0004190">
    <property type="term" value="F:aspartic-type endopeptidase activity"/>
    <property type="evidence" value="ECO:0007669"/>
    <property type="project" value="UniProtKB-KW"/>
</dbReference>
<evidence type="ECO:0000256" key="10">
    <source>
        <dbReference type="SAM" id="SignalP"/>
    </source>
</evidence>
<dbReference type="OrthoDB" id="771136at2759"/>
<dbReference type="Gene3D" id="2.40.70.10">
    <property type="entry name" value="Acid Proteases"/>
    <property type="match status" value="2"/>
</dbReference>
<evidence type="ECO:0000313" key="13">
    <source>
        <dbReference type="Proteomes" id="UP000281245"/>
    </source>
</evidence>
<proteinExistence type="inferred from homology"/>
<evidence type="ECO:0000256" key="4">
    <source>
        <dbReference type="ARBA" id="ARBA00022801"/>
    </source>
</evidence>
<keyword evidence="10" id="KW-0732">Signal</keyword>
<comment type="caution">
    <text evidence="12">The sequence shown here is derived from an EMBL/GenBank/DDBJ whole genome shotgun (WGS) entry which is preliminary data.</text>
</comment>
<dbReference type="SUPFAM" id="SSF50630">
    <property type="entry name" value="Acid proteases"/>
    <property type="match status" value="1"/>
</dbReference>
<dbReference type="PANTHER" id="PTHR47966:SF51">
    <property type="entry name" value="BETA-SITE APP-CLEAVING ENZYME, ISOFORM A-RELATED"/>
    <property type="match status" value="1"/>
</dbReference>
<accession>A0A3M6W794</accession>
<keyword evidence="3 9" id="KW-0064">Aspartyl protease</keyword>
<dbReference type="GO" id="GO:0000324">
    <property type="term" value="C:fungal-type vacuole"/>
    <property type="evidence" value="ECO:0007669"/>
    <property type="project" value="TreeGrafter"/>
</dbReference>
<dbReference type="FunFam" id="2.40.70.10:FF:000002">
    <property type="entry name" value="Vacuolar aspartic proteinase"/>
    <property type="match status" value="1"/>
</dbReference>
<dbReference type="AlphaFoldDB" id="A0A3M6W794"/>
<evidence type="ECO:0000256" key="5">
    <source>
        <dbReference type="ARBA" id="ARBA00023157"/>
    </source>
</evidence>
<dbReference type="FunFam" id="2.40.70.10:FF:000149">
    <property type="entry name" value="Uncharacterized protein"/>
    <property type="match status" value="1"/>
</dbReference>
<dbReference type="GO" id="GO:0006508">
    <property type="term" value="P:proteolysis"/>
    <property type="evidence" value="ECO:0007669"/>
    <property type="project" value="UniProtKB-KW"/>
</dbReference>
<dbReference type="VEuPathDB" id="FungiDB:BTJ68_00403"/>
<organism evidence="12 13">
    <name type="scientific">Hortaea werneckii</name>
    <name type="common">Black yeast</name>
    <name type="synonym">Cladosporium werneckii</name>
    <dbReference type="NCBI Taxonomy" id="91943"/>
    <lineage>
        <taxon>Eukaryota</taxon>
        <taxon>Fungi</taxon>
        <taxon>Dikarya</taxon>
        <taxon>Ascomycota</taxon>
        <taxon>Pezizomycotina</taxon>
        <taxon>Dothideomycetes</taxon>
        <taxon>Dothideomycetidae</taxon>
        <taxon>Mycosphaerellales</taxon>
        <taxon>Teratosphaeriaceae</taxon>
        <taxon>Hortaea</taxon>
    </lineage>
</organism>
<dbReference type="InterPro" id="IPR021109">
    <property type="entry name" value="Peptidase_aspartic_dom_sf"/>
</dbReference>
<feature type="chain" id="PRO_5018314200" description="Peptidase A1 domain-containing protein" evidence="10">
    <location>
        <begin position="19"/>
        <end position="403"/>
    </location>
</feature>
<keyword evidence="2 9" id="KW-0645">Protease</keyword>
<gene>
    <name evidence="12" type="ORF">D0869_12580</name>
</gene>
<feature type="active site" evidence="7">
    <location>
        <position position="106"/>
    </location>
</feature>
<dbReference type="InterPro" id="IPR033121">
    <property type="entry name" value="PEPTIDASE_A1"/>
</dbReference>